<dbReference type="InParanoid" id="A0A0P0X5D3"/>
<sequence length="306" mass="33043">CNAISNSGYNEIDTPPQRRSKVAQDADEEEAVGVLQRRRGGVVAVGPAHLQRRLLGSRPGPLLHPEAVGRLLRQRHLQQVSPTDLPVRRRGGSCAAACKDCQPVESSSSSSSEPPRYIGAPPPTGCEPPPTRCRRRRRNRTGAASHLPTPEGAGIDRARHWPRVVTPARSGGATGTGDAIAGAARSPTAAPPMPQRAPPPRRRRDITVPPPRPRRPAAIVATPAPGRDGAKRDGPAAAIPARRPELPATSSGGGEARRREGEGRRWLGFRPRAAARGRREGTREFFFNMLHIMKLHFFNSIINKII</sequence>
<dbReference type="PaxDb" id="39947-A0A0P0X5D3"/>
<dbReference type="Proteomes" id="UP000059680">
    <property type="component" value="Chromosome 7"/>
</dbReference>
<organism evidence="2 3">
    <name type="scientific">Oryza sativa subsp. japonica</name>
    <name type="common">Rice</name>
    <dbReference type="NCBI Taxonomy" id="39947"/>
    <lineage>
        <taxon>Eukaryota</taxon>
        <taxon>Viridiplantae</taxon>
        <taxon>Streptophyta</taxon>
        <taxon>Embryophyta</taxon>
        <taxon>Tracheophyta</taxon>
        <taxon>Spermatophyta</taxon>
        <taxon>Magnoliopsida</taxon>
        <taxon>Liliopsida</taxon>
        <taxon>Poales</taxon>
        <taxon>Poaceae</taxon>
        <taxon>BOP clade</taxon>
        <taxon>Oryzoideae</taxon>
        <taxon>Oryzeae</taxon>
        <taxon>Oryzinae</taxon>
        <taxon>Oryza</taxon>
        <taxon>Oryza sativa</taxon>
    </lineage>
</organism>
<feature type="non-terminal residue" evidence="2">
    <location>
        <position position="306"/>
    </location>
</feature>
<feature type="compositionally biased region" description="Pro residues" evidence="1">
    <location>
        <begin position="189"/>
        <end position="198"/>
    </location>
</feature>
<name>A0A0P0X5D3_ORYSJ</name>
<feature type="compositionally biased region" description="Low complexity" evidence="1">
    <location>
        <begin position="216"/>
        <end position="225"/>
    </location>
</feature>
<reference evidence="3" key="1">
    <citation type="journal article" date="2005" name="Nature">
        <title>The map-based sequence of the rice genome.</title>
        <authorList>
            <consortium name="International rice genome sequencing project (IRGSP)"/>
            <person name="Matsumoto T."/>
            <person name="Wu J."/>
            <person name="Kanamori H."/>
            <person name="Katayose Y."/>
            <person name="Fujisawa M."/>
            <person name="Namiki N."/>
            <person name="Mizuno H."/>
            <person name="Yamamoto K."/>
            <person name="Antonio B.A."/>
            <person name="Baba T."/>
            <person name="Sakata K."/>
            <person name="Nagamura Y."/>
            <person name="Aoki H."/>
            <person name="Arikawa K."/>
            <person name="Arita K."/>
            <person name="Bito T."/>
            <person name="Chiden Y."/>
            <person name="Fujitsuka N."/>
            <person name="Fukunaka R."/>
            <person name="Hamada M."/>
            <person name="Harada C."/>
            <person name="Hayashi A."/>
            <person name="Hijishita S."/>
            <person name="Honda M."/>
            <person name="Hosokawa S."/>
            <person name="Ichikawa Y."/>
            <person name="Idonuma A."/>
            <person name="Iijima M."/>
            <person name="Ikeda M."/>
            <person name="Ikeno M."/>
            <person name="Ito K."/>
            <person name="Ito S."/>
            <person name="Ito T."/>
            <person name="Ito Y."/>
            <person name="Ito Y."/>
            <person name="Iwabuchi A."/>
            <person name="Kamiya K."/>
            <person name="Karasawa W."/>
            <person name="Kurita K."/>
            <person name="Katagiri S."/>
            <person name="Kikuta A."/>
            <person name="Kobayashi H."/>
            <person name="Kobayashi N."/>
            <person name="Machita K."/>
            <person name="Maehara T."/>
            <person name="Masukawa M."/>
            <person name="Mizubayashi T."/>
            <person name="Mukai Y."/>
            <person name="Nagasaki H."/>
            <person name="Nagata Y."/>
            <person name="Naito S."/>
            <person name="Nakashima M."/>
            <person name="Nakama Y."/>
            <person name="Nakamichi Y."/>
            <person name="Nakamura M."/>
            <person name="Meguro A."/>
            <person name="Negishi M."/>
            <person name="Ohta I."/>
            <person name="Ohta T."/>
            <person name="Okamoto M."/>
            <person name="Ono N."/>
            <person name="Saji S."/>
            <person name="Sakaguchi M."/>
            <person name="Sakai K."/>
            <person name="Shibata M."/>
            <person name="Shimokawa T."/>
            <person name="Song J."/>
            <person name="Takazaki Y."/>
            <person name="Terasawa K."/>
            <person name="Tsugane M."/>
            <person name="Tsuji K."/>
            <person name="Ueda S."/>
            <person name="Waki K."/>
            <person name="Yamagata H."/>
            <person name="Yamamoto M."/>
            <person name="Yamamoto S."/>
            <person name="Yamane H."/>
            <person name="Yoshiki S."/>
            <person name="Yoshihara R."/>
            <person name="Yukawa K."/>
            <person name="Zhong H."/>
            <person name="Yano M."/>
            <person name="Yuan Q."/>
            <person name="Ouyang S."/>
            <person name="Liu J."/>
            <person name="Jones K.M."/>
            <person name="Gansberger K."/>
            <person name="Moffat K."/>
            <person name="Hill J."/>
            <person name="Bera J."/>
            <person name="Fadrosh D."/>
            <person name="Jin S."/>
            <person name="Johri S."/>
            <person name="Kim M."/>
            <person name="Overton L."/>
            <person name="Reardon M."/>
            <person name="Tsitrin T."/>
            <person name="Vuong H."/>
            <person name="Weaver B."/>
            <person name="Ciecko A."/>
            <person name="Tallon L."/>
            <person name="Jackson J."/>
            <person name="Pai G."/>
            <person name="Aken S.V."/>
            <person name="Utterback T."/>
            <person name="Reidmuller S."/>
            <person name="Feldblyum T."/>
            <person name="Hsiao J."/>
            <person name="Zismann V."/>
            <person name="Iobst S."/>
            <person name="de Vazeille A.R."/>
            <person name="Buell C.R."/>
            <person name="Ying K."/>
            <person name="Li Y."/>
            <person name="Lu T."/>
            <person name="Huang Y."/>
            <person name="Zhao Q."/>
            <person name="Feng Q."/>
            <person name="Zhang L."/>
            <person name="Zhu J."/>
            <person name="Weng Q."/>
            <person name="Mu J."/>
            <person name="Lu Y."/>
            <person name="Fan D."/>
            <person name="Liu Y."/>
            <person name="Guan J."/>
            <person name="Zhang Y."/>
            <person name="Yu S."/>
            <person name="Liu X."/>
            <person name="Zhang Y."/>
            <person name="Hong G."/>
            <person name="Han B."/>
            <person name="Choisne N."/>
            <person name="Demange N."/>
            <person name="Orjeda G."/>
            <person name="Samain S."/>
            <person name="Cattolico L."/>
            <person name="Pelletier E."/>
            <person name="Couloux A."/>
            <person name="Segurens B."/>
            <person name="Wincker P."/>
            <person name="D'Hont A."/>
            <person name="Scarpelli C."/>
            <person name="Weissenbach J."/>
            <person name="Salanoubat M."/>
            <person name="Quetier F."/>
            <person name="Yu Y."/>
            <person name="Kim H.R."/>
            <person name="Rambo T."/>
            <person name="Currie J."/>
            <person name="Collura K."/>
            <person name="Luo M."/>
            <person name="Yang T."/>
            <person name="Ammiraju J.S.S."/>
            <person name="Engler F."/>
            <person name="Soderlund C."/>
            <person name="Wing R.A."/>
            <person name="Palmer L.E."/>
            <person name="de la Bastide M."/>
            <person name="Spiegel L."/>
            <person name="Nascimento L."/>
            <person name="Zutavern T."/>
            <person name="O'Shaughnessy A."/>
            <person name="Dike S."/>
            <person name="Dedhia N."/>
            <person name="Preston R."/>
            <person name="Balija V."/>
            <person name="McCombie W.R."/>
            <person name="Chow T."/>
            <person name="Chen H."/>
            <person name="Chung M."/>
            <person name="Chen C."/>
            <person name="Shaw J."/>
            <person name="Wu H."/>
            <person name="Hsiao K."/>
            <person name="Chao Y."/>
            <person name="Chu M."/>
            <person name="Cheng C."/>
            <person name="Hour A."/>
            <person name="Lee P."/>
            <person name="Lin S."/>
            <person name="Lin Y."/>
            <person name="Liou J."/>
            <person name="Liu S."/>
            <person name="Hsing Y."/>
            <person name="Raghuvanshi S."/>
            <person name="Mohanty A."/>
            <person name="Bharti A.K."/>
            <person name="Gaur A."/>
            <person name="Gupta V."/>
            <person name="Kumar D."/>
            <person name="Ravi V."/>
            <person name="Vij S."/>
            <person name="Kapur A."/>
            <person name="Khurana P."/>
            <person name="Khurana P."/>
            <person name="Khurana J.P."/>
            <person name="Tyagi A.K."/>
            <person name="Gaikwad K."/>
            <person name="Singh A."/>
            <person name="Dalal V."/>
            <person name="Srivastava S."/>
            <person name="Dixit A."/>
            <person name="Pal A.K."/>
            <person name="Ghazi I.A."/>
            <person name="Yadav M."/>
            <person name="Pandit A."/>
            <person name="Bhargava A."/>
            <person name="Sureshbabu K."/>
            <person name="Batra K."/>
            <person name="Sharma T.R."/>
            <person name="Mohapatra T."/>
            <person name="Singh N.K."/>
            <person name="Messing J."/>
            <person name="Nelson A.B."/>
            <person name="Fuks G."/>
            <person name="Kavchok S."/>
            <person name="Keizer G."/>
            <person name="Linton E."/>
            <person name="Llaca V."/>
            <person name="Song R."/>
            <person name="Tanyolac B."/>
            <person name="Young S."/>
            <person name="Ho-Il K."/>
            <person name="Hahn J.H."/>
            <person name="Sangsakoo G."/>
            <person name="Vanavichit A."/>
            <person name="de Mattos Luiz.A.T."/>
            <person name="Zimmer P.D."/>
            <person name="Malone G."/>
            <person name="Dellagostin O."/>
            <person name="de Oliveira A.C."/>
            <person name="Bevan M."/>
            <person name="Bancroft I."/>
            <person name="Minx P."/>
            <person name="Cordum H."/>
            <person name="Wilson R."/>
            <person name="Cheng Z."/>
            <person name="Jin W."/>
            <person name="Jiang J."/>
            <person name="Leong S.A."/>
            <person name="Iwama H."/>
            <person name="Gojobori T."/>
            <person name="Itoh T."/>
            <person name="Niimura Y."/>
            <person name="Fujii Y."/>
            <person name="Habara T."/>
            <person name="Sakai H."/>
            <person name="Sato Y."/>
            <person name="Wilson G."/>
            <person name="Kumar K."/>
            <person name="McCouch S."/>
            <person name="Juretic N."/>
            <person name="Hoen D."/>
            <person name="Wright S."/>
            <person name="Bruskiewich R."/>
            <person name="Bureau T."/>
            <person name="Miyao A."/>
            <person name="Hirochika H."/>
            <person name="Nishikawa T."/>
            <person name="Kadowaki K."/>
            <person name="Sugiura M."/>
            <person name="Burr B."/>
            <person name="Sasaki T."/>
        </authorList>
    </citation>
    <scope>NUCLEOTIDE SEQUENCE [LARGE SCALE GENOMIC DNA]</scope>
    <source>
        <strain evidence="3">cv. Nipponbare</strain>
    </source>
</reference>
<feature type="region of interest" description="Disordered" evidence="1">
    <location>
        <begin position="99"/>
        <end position="262"/>
    </location>
</feature>
<feature type="region of interest" description="Disordered" evidence="1">
    <location>
        <begin position="1"/>
        <end position="33"/>
    </location>
</feature>
<reference evidence="2 3" key="2">
    <citation type="journal article" date="2013" name="Plant Cell Physiol.">
        <title>Rice Annotation Project Database (RAP-DB): an integrative and interactive database for rice genomics.</title>
        <authorList>
            <person name="Sakai H."/>
            <person name="Lee S.S."/>
            <person name="Tanaka T."/>
            <person name="Numa H."/>
            <person name="Kim J."/>
            <person name="Kawahara Y."/>
            <person name="Wakimoto H."/>
            <person name="Yang C.C."/>
            <person name="Iwamoto M."/>
            <person name="Abe T."/>
            <person name="Yamada Y."/>
            <person name="Muto A."/>
            <person name="Inokuchi H."/>
            <person name="Ikemura T."/>
            <person name="Matsumoto T."/>
            <person name="Sasaki T."/>
            <person name="Itoh T."/>
        </authorList>
    </citation>
    <scope>NUCLEOTIDE SEQUENCE [LARGE SCALE GENOMIC DNA]</scope>
    <source>
        <strain evidence="3">cv. Nipponbare</strain>
    </source>
</reference>
<proteinExistence type="predicted"/>
<gene>
    <name evidence="2" type="ordered locus">Os07g0463800</name>
    <name evidence="2" type="ORF">OSNPB_070463800</name>
</gene>
<dbReference type="AlphaFoldDB" id="A0A0P0X5D3"/>
<protein>
    <submittedName>
        <fullName evidence="2">Os07g0463800 protein</fullName>
    </submittedName>
</protein>
<evidence type="ECO:0000256" key="1">
    <source>
        <dbReference type="SAM" id="MobiDB-lite"/>
    </source>
</evidence>
<keyword evidence="3" id="KW-1185">Reference proteome</keyword>
<dbReference type="Gramene" id="Os07t0463800-00">
    <property type="protein sequence ID" value="Os07t0463800-00"/>
    <property type="gene ID" value="Os07g0463800"/>
</dbReference>
<feature type="compositionally biased region" description="Low complexity" evidence="1">
    <location>
        <begin position="176"/>
        <end position="188"/>
    </location>
</feature>
<reference evidence="2 3" key="3">
    <citation type="journal article" date="2013" name="Rice">
        <title>Improvement of the Oryza sativa Nipponbare reference genome using next generation sequence and optical map data.</title>
        <authorList>
            <person name="Kawahara Y."/>
            <person name="de la Bastide M."/>
            <person name="Hamilton J.P."/>
            <person name="Kanamori H."/>
            <person name="McCombie W.R."/>
            <person name="Ouyang S."/>
            <person name="Schwartz D.C."/>
            <person name="Tanaka T."/>
            <person name="Wu J."/>
            <person name="Zhou S."/>
            <person name="Childs K.L."/>
            <person name="Davidson R.M."/>
            <person name="Lin H."/>
            <person name="Quesada-Ocampo L."/>
            <person name="Vaillancourt B."/>
            <person name="Sakai H."/>
            <person name="Lee S.S."/>
            <person name="Kim J."/>
            <person name="Numa H."/>
            <person name="Itoh T."/>
            <person name="Buell C.R."/>
            <person name="Matsumoto T."/>
        </authorList>
    </citation>
    <scope>NUCLEOTIDE SEQUENCE [LARGE SCALE GENOMIC DNA]</scope>
    <source>
        <strain evidence="3">cv. Nipponbare</strain>
    </source>
</reference>
<dbReference type="EMBL" id="AP014963">
    <property type="protein sequence ID" value="BAT01384.1"/>
    <property type="molecule type" value="Genomic_DNA"/>
</dbReference>
<evidence type="ECO:0000313" key="3">
    <source>
        <dbReference type="Proteomes" id="UP000059680"/>
    </source>
</evidence>
<evidence type="ECO:0000313" key="2">
    <source>
        <dbReference type="EMBL" id="BAT01384.1"/>
    </source>
</evidence>
<accession>A0A0P0X5D3</accession>
<feature type="compositionally biased region" description="Pro residues" evidence="1">
    <location>
        <begin position="120"/>
        <end position="131"/>
    </location>
</feature>